<reference evidence="2 3" key="1">
    <citation type="submission" date="2018-07" db="EMBL/GenBank/DDBJ databases">
        <title>Leeuwenhoekiella genomics.</title>
        <authorList>
            <person name="Tahon G."/>
            <person name="Willems A."/>
        </authorList>
    </citation>
    <scope>NUCLEOTIDE SEQUENCE [LARGE SCALE GENOMIC DNA]</scope>
    <source>
        <strain evidence="2 3">LMG 29608</strain>
    </source>
</reference>
<gene>
    <name evidence="2" type="ORF">DSM02_754</name>
</gene>
<organism evidence="2 3">
    <name type="scientific">Leeuwenhoekiella polynyae</name>
    <dbReference type="NCBI Taxonomy" id="1550906"/>
    <lineage>
        <taxon>Bacteria</taxon>
        <taxon>Pseudomonadati</taxon>
        <taxon>Bacteroidota</taxon>
        <taxon>Flavobacteriia</taxon>
        <taxon>Flavobacteriales</taxon>
        <taxon>Flavobacteriaceae</taxon>
        <taxon>Leeuwenhoekiella</taxon>
    </lineage>
</organism>
<feature type="chain" id="PRO_5020973180" description="Outer membrane protein with beta-barrel domain" evidence="1">
    <location>
        <begin position="32"/>
        <end position="297"/>
    </location>
</feature>
<protein>
    <recommendedName>
        <fullName evidence="4">Outer membrane protein with beta-barrel domain</fullName>
    </recommendedName>
</protein>
<dbReference type="OrthoDB" id="997094at2"/>
<dbReference type="EMBL" id="QOVK01000002">
    <property type="protein sequence ID" value="RXG25588.1"/>
    <property type="molecule type" value="Genomic_DNA"/>
</dbReference>
<comment type="caution">
    <text evidence="2">The sequence shown here is derived from an EMBL/GenBank/DDBJ whole genome shotgun (WGS) entry which is preliminary data.</text>
</comment>
<name>A0A4Q0PG48_9FLAO</name>
<keyword evidence="1" id="KW-0732">Signal</keyword>
<evidence type="ECO:0008006" key="4">
    <source>
        <dbReference type="Google" id="ProtNLM"/>
    </source>
</evidence>
<evidence type="ECO:0000313" key="3">
    <source>
        <dbReference type="Proteomes" id="UP000289859"/>
    </source>
</evidence>
<keyword evidence="3" id="KW-1185">Reference proteome</keyword>
<evidence type="ECO:0000313" key="2">
    <source>
        <dbReference type="EMBL" id="RXG25588.1"/>
    </source>
</evidence>
<evidence type="ECO:0000256" key="1">
    <source>
        <dbReference type="SAM" id="SignalP"/>
    </source>
</evidence>
<feature type="signal peptide" evidence="1">
    <location>
        <begin position="1"/>
        <end position="31"/>
    </location>
</feature>
<proteinExistence type="predicted"/>
<dbReference type="AlphaFoldDB" id="A0A4Q0PG48"/>
<dbReference type="RefSeq" id="WP_128764404.1">
    <property type="nucleotide sequence ID" value="NZ_JBHUOO010000018.1"/>
</dbReference>
<sequence>MKNKIKNLKPVSLLRLTLPLIILGGVFTAKAQHNQEIAIYAQGPFSKLNYKLMGTESDMESSFGVGLGIQYAYNLSQNWSLGLAAQYTSFEGRASIANLQDAYSTTDNEGEDFEFRYTATNYVEKQHLKYATIPISIRYMTSGRTARFYAATGFNIGFNIGAKYEAAADRLATSGYYEQYNVELMDPKFMGFGDFDYSTGKTELKVKNSYALHLESGIRFPIENGTFYQVGVYLDYGLNDLNEEKGTENAIDYNTQEPKAFIPNSLFKATRKSDGMPYIEEVKTLSFGIKIQYGLGF</sequence>
<accession>A0A4Q0PG48</accession>
<dbReference type="Proteomes" id="UP000289859">
    <property type="component" value="Unassembled WGS sequence"/>
</dbReference>